<feature type="region of interest" description="Disordered" evidence="1">
    <location>
        <begin position="82"/>
        <end position="137"/>
    </location>
</feature>
<dbReference type="Gramene" id="TVT98714">
    <property type="protein sequence ID" value="TVT98714"/>
    <property type="gene ID" value="EJB05_55944"/>
</dbReference>
<evidence type="ECO:0000256" key="1">
    <source>
        <dbReference type="SAM" id="MobiDB-lite"/>
    </source>
</evidence>
<gene>
    <name evidence="2" type="ORF">EJB05_55944</name>
</gene>
<evidence type="ECO:0000313" key="3">
    <source>
        <dbReference type="Proteomes" id="UP000324897"/>
    </source>
</evidence>
<sequence>MKDSNARRQGRRGSAAGGVQVRGPALPGSAGGVQVRRPSSSDVRRRAAPRLDLRLPSTHPESVPLTVFDKVTIDQHINAMNSLLPPTSPIHRRPGERPREGPHRAACTPPAAARSCSTTPARGSSRRRPMLSSAAPCRWSQRRIQRVAFCPGDAVGMRSLRRGVTRSTTSSPTATPWLPLWSPGARPFAPPPSTLFR</sequence>
<feature type="compositionally biased region" description="Basic and acidic residues" evidence="1">
    <location>
        <begin position="42"/>
        <end position="53"/>
    </location>
</feature>
<feature type="region of interest" description="Disordered" evidence="1">
    <location>
        <begin position="1"/>
        <end position="60"/>
    </location>
</feature>
<reference evidence="2 3" key="1">
    <citation type="journal article" date="2019" name="Sci. Rep.">
        <title>A high-quality genome of Eragrostis curvula grass provides insights into Poaceae evolution and supports new strategies to enhance forage quality.</title>
        <authorList>
            <person name="Carballo J."/>
            <person name="Santos B.A.C.M."/>
            <person name="Zappacosta D."/>
            <person name="Garbus I."/>
            <person name="Selva J.P."/>
            <person name="Gallo C.A."/>
            <person name="Diaz A."/>
            <person name="Albertini E."/>
            <person name="Caccamo M."/>
            <person name="Echenique V."/>
        </authorList>
    </citation>
    <scope>NUCLEOTIDE SEQUENCE [LARGE SCALE GENOMIC DNA]</scope>
    <source>
        <strain evidence="3">cv. Victoria</strain>
        <tissue evidence="2">Leaf</tissue>
    </source>
</reference>
<dbReference type="EMBL" id="RWGY01000817">
    <property type="protein sequence ID" value="TVT98714.1"/>
    <property type="molecule type" value="Genomic_DNA"/>
</dbReference>
<accession>A0A5J9SHD5</accession>
<organism evidence="2 3">
    <name type="scientific">Eragrostis curvula</name>
    <name type="common">weeping love grass</name>
    <dbReference type="NCBI Taxonomy" id="38414"/>
    <lineage>
        <taxon>Eukaryota</taxon>
        <taxon>Viridiplantae</taxon>
        <taxon>Streptophyta</taxon>
        <taxon>Embryophyta</taxon>
        <taxon>Tracheophyta</taxon>
        <taxon>Spermatophyta</taxon>
        <taxon>Magnoliopsida</taxon>
        <taxon>Liliopsida</taxon>
        <taxon>Poales</taxon>
        <taxon>Poaceae</taxon>
        <taxon>PACMAD clade</taxon>
        <taxon>Chloridoideae</taxon>
        <taxon>Eragrostideae</taxon>
        <taxon>Eragrostidinae</taxon>
        <taxon>Eragrostis</taxon>
    </lineage>
</organism>
<feature type="compositionally biased region" description="Pro residues" evidence="1">
    <location>
        <begin position="188"/>
        <end position="197"/>
    </location>
</feature>
<keyword evidence="3" id="KW-1185">Reference proteome</keyword>
<proteinExistence type="predicted"/>
<dbReference type="AlphaFoldDB" id="A0A5J9SHD5"/>
<feature type="compositionally biased region" description="Basic and acidic residues" evidence="1">
    <location>
        <begin position="93"/>
        <end position="103"/>
    </location>
</feature>
<feature type="compositionally biased region" description="Low complexity" evidence="1">
    <location>
        <begin position="12"/>
        <end position="23"/>
    </location>
</feature>
<feature type="compositionally biased region" description="Low complexity" evidence="1">
    <location>
        <begin position="165"/>
        <end position="179"/>
    </location>
</feature>
<name>A0A5J9SHD5_9POAL</name>
<dbReference type="Proteomes" id="UP000324897">
    <property type="component" value="Unassembled WGS sequence"/>
</dbReference>
<feature type="non-terminal residue" evidence="2">
    <location>
        <position position="1"/>
    </location>
</feature>
<feature type="region of interest" description="Disordered" evidence="1">
    <location>
        <begin position="162"/>
        <end position="197"/>
    </location>
</feature>
<comment type="caution">
    <text evidence="2">The sequence shown here is derived from an EMBL/GenBank/DDBJ whole genome shotgun (WGS) entry which is preliminary data.</text>
</comment>
<protein>
    <submittedName>
        <fullName evidence="2">Uncharacterized protein</fullName>
    </submittedName>
</protein>
<evidence type="ECO:0000313" key="2">
    <source>
        <dbReference type="EMBL" id="TVT98714.1"/>
    </source>
</evidence>